<dbReference type="Gene3D" id="3.30.1050.10">
    <property type="entry name" value="SCP2 sterol-binding domain"/>
    <property type="match status" value="1"/>
</dbReference>
<evidence type="ECO:0000259" key="4">
    <source>
        <dbReference type="PROSITE" id="PS51118"/>
    </source>
</evidence>
<reference evidence="5 6" key="1">
    <citation type="submission" date="2022-04" db="EMBL/GenBank/DDBJ databases">
        <authorList>
            <person name="Ye Y.-Q."/>
            <person name="Du Z.-J."/>
        </authorList>
    </citation>
    <scope>NUCLEOTIDE SEQUENCE [LARGE SCALE GENOMIC DNA]</scope>
    <source>
        <strain evidence="5 6">A6E488</strain>
    </source>
</reference>
<dbReference type="InterPro" id="IPR011991">
    <property type="entry name" value="ArsR-like_HTH"/>
</dbReference>
<organism evidence="5 6">
    <name type="scientific">Microbaculum marinisediminis</name>
    <dbReference type="NCBI Taxonomy" id="2931392"/>
    <lineage>
        <taxon>Bacteria</taxon>
        <taxon>Pseudomonadati</taxon>
        <taxon>Pseudomonadota</taxon>
        <taxon>Alphaproteobacteria</taxon>
        <taxon>Hyphomicrobiales</taxon>
        <taxon>Tepidamorphaceae</taxon>
        <taxon>Microbaculum</taxon>
    </lineage>
</organism>
<keyword evidence="1" id="KW-0805">Transcription regulation</keyword>
<accession>A0AAW5QTT3</accession>
<keyword evidence="3" id="KW-0804">Transcription</keyword>
<dbReference type="InterPro" id="IPR036527">
    <property type="entry name" value="SCP2_sterol-bd_dom_sf"/>
</dbReference>
<dbReference type="InterPro" id="IPR036390">
    <property type="entry name" value="WH_DNA-bd_sf"/>
</dbReference>
<keyword evidence="6" id="KW-1185">Reference proteome</keyword>
<dbReference type="PROSITE" id="PS51118">
    <property type="entry name" value="HTH_HXLR"/>
    <property type="match status" value="1"/>
</dbReference>
<keyword evidence="2" id="KW-0238">DNA-binding</keyword>
<dbReference type="PANTHER" id="PTHR33204">
    <property type="entry name" value="TRANSCRIPTIONAL REGULATOR, MARR FAMILY"/>
    <property type="match status" value="1"/>
</dbReference>
<proteinExistence type="predicted"/>
<dbReference type="InterPro" id="IPR036388">
    <property type="entry name" value="WH-like_DNA-bd_sf"/>
</dbReference>
<dbReference type="CDD" id="cd00090">
    <property type="entry name" value="HTH_ARSR"/>
    <property type="match status" value="1"/>
</dbReference>
<dbReference type="EMBL" id="JALIDZ010000002">
    <property type="protein sequence ID" value="MCT8971297.1"/>
    <property type="molecule type" value="Genomic_DNA"/>
</dbReference>
<feature type="domain" description="HTH hxlR-type" evidence="4">
    <location>
        <begin position="8"/>
        <end position="105"/>
    </location>
</feature>
<evidence type="ECO:0000256" key="1">
    <source>
        <dbReference type="ARBA" id="ARBA00023015"/>
    </source>
</evidence>
<evidence type="ECO:0000313" key="6">
    <source>
        <dbReference type="Proteomes" id="UP001320898"/>
    </source>
</evidence>
<evidence type="ECO:0000256" key="3">
    <source>
        <dbReference type="ARBA" id="ARBA00023163"/>
    </source>
</evidence>
<evidence type="ECO:0000313" key="5">
    <source>
        <dbReference type="EMBL" id="MCT8971297.1"/>
    </source>
</evidence>
<dbReference type="GO" id="GO:0003677">
    <property type="term" value="F:DNA binding"/>
    <property type="evidence" value="ECO:0007669"/>
    <property type="project" value="UniProtKB-KW"/>
</dbReference>
<dbReference type="Pfam" id="PF02036">
    <property type="entry name" value="SCP2"/>
    <property type="match status" value="1"/>
</dbReference>
<dbReference type="Proteomes" id="UP001320898">
    <property type="component" value="Unassembled WGS sequence"/>
</dbReference>
<dbReference type="SUPFAM" id="SSF46785">
    <property type="entry name" value="Winged helix' DNA-binding domain"/>
    <property type="match status" value="1"/>
</dbReference>
<evidence type="ECO:0000256" key="2">
    <source>
        <dbReference type="ARBA" id="ARBA00023125"/>
    </source>
</evidence>
<sequence>MKTYGQFCPVAKASEVFCERWTALILRELATGATRFAQVQRGVPLASPTILSRRLKALEAEGIVERRRSKTGRSWTYHLTPAGQDFAPIVEALGIWGQKWSRRTLQEHEIDLGLLLWALEKDVRPQAFGRGRAVVHFDFHDRPLRQRHWWFVNENGACEMCVDDPGHEVDLHLTVSLPDMIYIWRGDLSLSHALESGRLEADGSTPMRRHLRDWLGICSLAHVKSERDRLAPAS</sequence>
<dbReference type="SUPFAM" id="SSF55718">
    <property type="entry name" value="SCP-like"/>
    <property type="match status" value="1"/>
</dbReference>
<dbReference type="Pfam" id="PF01638">
    <property type="entry name" value="HxlR"/>
    <property type="match status" value="1"/>
</dbReference>
<dbReference type="RefSeq" id="WP_261614862.1">
    <property type="nucleotide sequence ID" value="NZ_JALIDZ010000002.1"/>
</dbReference>
<dbReference type="AlphaFoldDB" id="A0AAW5QTT3"/>
<dbReference type="Gene3D" id="1.10.10.10">
    <property type="entry name" value="Winged helix-like DNA-binding domain superfamily/Winged helix DNA-binding domain"/>
    <property type="match status" value="1"/>
</dbReference>
<comment type="caution">
    <text evidence="5">The sequence shown here is derived from an EMBL/GenBank/DDBJ whole genome shotgun (WGS) entry which is preliminary data.</text>
</comment>
<dbReference type="InterPro" id="IPR002577">
    <property type="entry name" value="HTH_HxlR"/>
</dbReference>
<gene>
    <name evidence="5" type="ORF">MUB46_05425</name>
</gene>
<protein>
    <submittedName>
        <fullName evidence="5">Helix-turn-helix transcriptional regulator</fullName>
    </submittedName>
</protein>
<dbReference type="InterPro" id="IPR003033">
    <property type="entry name" value="SCP2_sterol-bd_dom"/>
</dbReference>
<name>A0AAW5QTT3_9HYPH</name>
<dbReference type="PANTHER" id="PTHR33204:SF18">
    <property type="entry name" value="TRANSCRIPTIONAL REGULATORY PROTEIN"/>
    <property type="match status" value="1"/>
</dbReference>
<dbReference type="GO" id="GO:0006355">
    <property type="term" value="P:regulation of DNA-templated transcription"/>
    <property type="evidence" value="ECO:0007669"/>
    <property type="project" value="UniProtKB-ARBA"/>
</dbReference>